<dbReference type="PANTHER" id="PTHR44591:SF3">
    <property type="entry name" value="RESPONSE REGULATORY DOMAIN-CONTAINING PROTEIN"/>
    <property type="match status" value="1"/>
</dbReference>
<feature type="domain" description="Response regulatory" evidence="5">
    <location>
        <begin position="3"/>
        <end position="120"/>
    </location>
</feature>
<evidence type="ECO:0000313" key="6">
    <source>
        <dbReference type="EMBL" id="TZE82451.1"/>
    </source>
</evidence>
<dbReference type="EMBL" id="VTPS01000006">
    <property type="protein sequence ID" value="TZE82451.1"/>
    <property type="molecule type" value="Genomic_DNA"/>
</dbReference>
<feature type="modified residue" description="4-aspartylphosphate" evidence="4">
    <location>
        <position position="53"/>
    </location>
</feature>
<keyword evidence="7" id="KW-1185">Reference proteome</keyword>
<name>A0A5D8QD42_9THEO</name>
<dbReference type="RefSeq" id="WP_149544963.1">
    <property type="nucleotide sequence ID" value="NZ_VTPS01000006.1"/>
</dbReference>
<comment type="caution">
    <text evidence="6">The sequence shown here is derived from an EMBL/GenBank/DDBJ whole genome shotgun (WGS) entry which is preliminary data.</text>
</comment>
<evidence type="ECO:0000313" key="7">
    <source>
        <dbReference type="Proteomes" id="UP000322976"/>
    </source>
</evidence>
<dbReference type="Pfam" id="PF00072">
    <property type="entry name" value="Response_reg"/>
    <property type="match status" value="1"/>
</dbReference>
<evidence type="ECO:0000256" key="4">
    <source>
        <dbReference type="PROSITE-ProRule" id="PRU00169"/>
    </source>
</evidence>
<comment type="function">
    <text evidence="3">May play the central regulatory role in sporulation. It may be an element of the effector pathway responsible for the activation of sporulation genes in response to nutritional stress. Spo0A may act in concert with spo0H (a sigma factor) to control the expression of some genes that are critical to the sporulation process.</text>
</comment>
<dbReference type="InterPro" id="IPR050595">
    <property type="entry name" value="Bact_response_regulator"/>
</dbReference>
<gene>
    <name evidence="6" type="ORF">FWJ32_05450</name>
</gene>
<evidence type="ECO:0000256" key="2">
    <source>
        <dbReference type="ARBA" id="ARBA00022553"/>
    </source>
</evidence>
<dbReference type="InterPro" id="IPR001789">
    <property type="entry name" value="Sig_transdc_resp-reg_receiver"/>
</dbReference>
<dbReference type="Proteomes" id="UP000322976">
    <property type="component" value="Unassembled WGS sequence"/>
</dbReference>
<sequence>MKKILIADDERSIRILLRGTMEVLDDVELIEASDGIEALEKVMESKPDLAVLDVMMPGMTGLEACRAIKSNESLKDTRVIILTAKVQKSDMDDAANAGADRYIFKPFSPSELLDVVEEILNE</sequence>
<dbReference type="Gene3D" id="3.40.50.2300">
    <property type="match status" value="1"/>
</dbReference>
<dbReference type="SUPFAM" id="SSF52172">
    <property type="entry name" value="CheY-like"/>
    <property type="match status" value="1"/>
</dbReference>
<evidence type="ECO:0000256" key="1">
    <source>
        <dbReference type="ARBA" id="ARBA00018672"/>
    </source>
</evidence>
<dbReference type="SMART" id="SM00448">
    <property type="entry name" value="REC"/>
    <property type="match status" value="1"/>
</dbReference>
<accession>A0A5D8QD42</accession>
<dbReference type="GO" id="GO:0000160">
    <property type="term" value="P:phosphorelay signal transduction system"/>
    <property type="evidence" value="ECO:0007669"/>
    <property type="project" value="InterPro"/>
</dbReference>
<reference evidence="6 7" key="1">
    <citation type="submission" date="2019-08" db="EMBL/GenBank/DDBJ databases">
        <title>Calorimonas adulescens gen. nov., sp. nov., an anaerobic thermophilic bacterium from Sakhalin hot spring.</title>
        <authorList>
            <person name="Khomyakova M.A."/>
            <person name="Merkel A.Y."/>
            <person name="Novikov A."/>
            <person name="Bonch-Osmolovskaya E.A."/>
            <person name="Slobodkin A.I."/>
        </authorList>
    </citation>
    <scope>NUCLEOTIDE SEQUENCE [LARGE SCALE GENOMIC DNA]</scope>
    <source>
        <strain evidence="6 7">A05MB</strain>
    </source>
</reference>
<dbReference type="PROSITE" id="PS50110">
    <property type="entry name" value="RESPONSE_REGULATORY"/>
    <property type="match status" value="1"/>
</dbReference>
<evidence type="ECO:0000256" key="3">
    <source>
        <dbReference type="ARBA" id="ARBA00024867"/>
    </source>
</evidence>
<dbReference type="AlphaFoldDB" id="A0A5D8QD42"/>
<dbReference type="InterPro" id="IPR011006">
    <property type="entry name" value="CheY-like_superfamily"/>
</dbReference>
<keyword evidence="2 4" id="KW-0597">Phosphoprotein</keyword>
<protein>
    <recommendedName>
        <fullName evidence="1">Stage 0 sporulation protein A homolog</fullName>
    </recommendedName>
</protein>
<proteinExistence type="predicted"/>
<evidence type="ECO:0000259" key="5">
    <source>
        <dbReference type="PROSITE" id="PS50110"/>
    </source>
</evidence>
<dbReference type="PANTHER" id="PTHR44591">
    <property type="entry name" value="STRESS RESPONSE REGULATOR PROTEIN 1"/>
    <property type="match status" value="1"/>
</dbReference>
<organism evidence="6 7">
    <name type="scientific">Calorimonas adulescens</name>
    <dbReference type="NCBI Taxonomy" id="2606906"/>
    <lineage>
        <taxon>Bacteria</taxon>
        <taxon>Bacillati</taxon>
        <taxon>Bacillota</taxon>
        <taxon>Clostridia</taxon>
        <taxon>Thermoanaerobacterales</taxon>
        <taxon>Thermoanaerobacteraceae</taxon>
        <taxon>Calorimonas</taxon>
    </lineage>
</organism>